<evidence type="ECO:0008006" key="4">
    <source>
        <dbReference type="Google" id="ProtNLM"/>
    </source>
</evidence>
<feature type="transmembrane region" description="Helical" evidence="1">
    <location>
        <begin position="34"/>
        <end position="55"/>
    </location>
</feature>
<keyword evidence="1" id="KW-1133">Transmembrane helix</keyword>
<proteinExistence type="predicted"/>
<dbReference type="Proteomes" id="UP001208567">
    <property type="component" value="Unassembled WGS sequence"/>
</dbReference>
<feature type="transmembrane region" description="Helical" evidence="1">
    <location>
        <begin position="92"/>
        <end position="113"/>
    </location>
</feature>
<keyword evidence="3" id="KW-1185">Reference proteome</keyword>
<dbReference type="RefSeq" id="WP_264851170.1">
    <property type="nucleotide sequence ID" value="NZ_BRXR01000001.1"/>
</dbReference>
<evidence type="ECO:0000313" key="3">
    <source>
        <dbReference type="Proteomes" id="UP001208567"/>
    </source>
</evidence>
<dbReference type="PANTHER" id="PTHR34821">
    <property type="entry name" value="INNER MEMBRANE PROTEIN YDCZ"/>
    <property type="match status" value="1"/>
</dbReference>
<evidence type="ECO:0000313" key="2">
    <source>
        <dbReference type="EMBL" id="GLC31846.1"/>
    </source>
</evidence>
<dbReference type="Pfam" id="PF04657">
    <property type="entry name" value="DMT_YdcZ"/>
    <property type="match status" value="1"/>
</dbReference>
<accession>A0ABQ5N9K8</accession>
<name>A0ABQ5N9K8_9CLOT</name>
<gene>
    <name evidence="2" type="ORF">bsdE14_32560</name>
</gene>
<evidence type="ECO:0000256" key="1">
    <source>
        <dbReference type="SAM" id="Phobius"/>
    </source>
</evidence>
<feature type="transmembrane region" description="Helical" evidence="1">
    <location>
        <begin position="120"/>
        <end position="138"/>
    </location>
</feature>
<dbReference type="InterPro" id="IPR006750">
    <property type="entry name" value="YdcZ"/>
</dbReference>
<feature type="transmembrane region" description="Helical" evidence="1">
    <location>
        <begin position="67"/>
        <end position="86"/>
    </location>
</feature>
<protein>
    <recommendedName>
        <fullName evidence="4">DMT family transporter</fullName>
    </recommendedName>
</protein>
<comment type="caution">
    <text evidence="2">The sequence shown here is derived from an EMBL/GenBank/DDBJ whole genome shotgun (WGS) entry which is preliminary data.</text>
</comment>
<dbReference type="EMBL" id="BRXR01000001">
    <property type="protein sequence ID" value="GLC31846.1"/>
    <property type="molecule type" value="Genomic_DNA"/>
</dbReference>
<sequence>MYVFLSFLTGITIVINMMLNGKLAQREGMINGVYINYIMATISSVILCGVMLKAIPDYTVIRQVPMLYFLGGIIGVITTYLFNIIVPKVSAVYVVILRFIGQMLTSAIIDYIFLGIFSKGKLIGGILFLIGLIINAIVDNKYKEESTKLCKEAQ</sequence>
<keyword evidence="1" id="KW-0812">Transmembrane</keyword>
<reference evidence="2 3" key="1">
    <citation type="journal article" date="2024" name="Int. J. Syst. Evol. Microbiol.">
        <title>Clostridium omnivorum sp. nov., isolated from anoxic soil under the treatment of reductive soil disinfestation.</title>
        <authorList>
            <person name="Ueki A."/>
            <person name="Tonouchi A."/>
            <person name="Kaku N."/>
            <person name="Honma S."/>
            <person name="Ueki K."/>
        </authorList>
    </citation>
    <scope>NUCLEOTIDE SEQUENCE [LARGE SCALE GENOMIC DNA]</scope>
    <source>
        <strain evidence="2 3">E14</strain>
    </source>
</reference>
<organism evidence="2 3">
    <name type="scientific">Clostridium omnivorum</name>
    <dbReference type="NCBI Taxonomy" id="1604902"/>
    <lineage>
        <taxon>Bacteria</taxon>
        <taxon>Bacillati</taxon>
        <taxon>Bacillota</taxon>
        <taxon>Clostridia</taxon>
        <taxon>Eubacteriales</taxon>
        <taxon>Clostridiaceae</taxon>
        <taxon>Clostridium</taxon>
    </lineage>
</organism>
<keyword evidence="1" id="KW-0472">Membrane</keyword>
<dbReference type="PANTHER" id="PTHR34821:SF2">
    <property type="entry name" value="INNER MEMBRANE PROTEIN YDCZ"/>
    <property type="match status" value="1"/>
</dbReference>